<dbReference type="Pfam" id="PF00436">
    <property type="entry name" value="SSB"/>
    <property type="match status" value="1"/>
</dbReference>
<feature type="region of interest" description="Disordered" evidence="4">
    <location>
        <begin position="113"/>
        <end position="141"/>
    </location>
</feature>
<dbReference type="CDD" id="cd04496">
    <property type="entry name" value="SSB_OBF"/>
    <property type="match status" value="1"/>
</dbReference>
<dbReference type="InterPro" id="IPR000424">
    <property type="entry name" value="Primosome_PriB/ssb"/>
</dbReference>
<dbReference type="SUPFAM" id="SSF50249">
    <property type="entry name" value="Nucleic acid-binding proteins"/>
    <property type="match status" value="1"/>
</dbReference>
<evidence type="ECO:0000256" key="2">
    <source>
        <dbReference type="HAMAP-Rule" id="MF_00984"/>
    </source>
</evidence>
<keyword evidence="6" id="KW-1185">Reference proteome</keyword>
<evidence type="ECO:0000313" key="5">
    <source>
        <dbReference type="EMBL" id="KPL73512.1"/>
    </source>
</evidence>
<dbReference type="NCBIfam" id="TIGR00621">
    <property type="entry name" value="ssb"/>
    <property type="match status" value="1"/>
</dbReference>
<evidence type="ECO:0000256" key="4">
    <source>
        <dbReference type="SAM" id="MobiDB-lite"/>
    </source>
</evidence>
<protein>
    <recommendedName>
        <fullName evidence="2 3">Single-stranded DNA-binding protein</fullName>
        <shortName evidence="2">SSB</shortName>
    </recommendedName>
</protein>
<dbReference type="InterPro" id="IPR011344">
    <property type="entry name" value="ssDNA-bd"/>
</dbReference>
<dbReference type="HAMAP" id="MF_00984">
    <property type="entry name" value="SSB"/>
    <property type="match status" value="1"/>
</dbReference>
<dbReference type="RefSeq" id="WP_062421991.1">
    <property type="nucleotide sequence ID" value="NZ_BBYA01000009.1"/>
</dbReference>
<organism evidence="5 6">
    <name type="scientific">Leptolinea tardivitalis</name>
    <dbReference type="NCBI Taxonomy" id="229920"/>
    <lineage>
        <taxon>Bacteria</taxon>
        <taxon>Bacillati</taxon>
        <taxon>Chloroflexota</taxon>
        <taxon>Anaerolineae</taxon>
        <taxon>Anaerolineales</taxon>
        <taxon>Anaerolineaceae</taxon>
        <taxon>Leptolinea</taxon>
    </lineage>
</organism>
<dbReference type="GO" id="GO:0003697">
    <property type="term" value="F:single-stranded DNA binding"/>
    <property type="evidence" value="ECO:0007669"/>
    <property type="project" value="UniProtKB-UniRule"/>
</dbReference>
<gene>
    <name evidence="5" type="ORF">ADM99_04900</name>
</gene>
<comment type="subunit">
    <text evidence="2">Homotetramer.</text>
</comment>
<dbReference type="PATRIC" id="fig|229920.5.peg.2644"/>
<comment type="function">
    <text evidence="2">Plays an important role in DNA replication, recombination and repair. Binds to ssDNA and to an array of partner proteins to recruit them to their sites of action during DNA metabolism.</text>
</comment>
<dbReference type="Proteomes" id="UP000050430">
    <property type="component" value="Unassembled WGS sequence"/>
</dbReference>
<evidence type="ECO:0000256" key="1">
    <source>
        <dbReference type="ARBA" id="ARBA00023125"/>
    </source>
</evidence>
<dbReference type="EMBL" id="LGCK01000006">
    <property type="protein sequence ID" value="KPL73512.1"/>
    <property type="molecule type" value="Genomic_DNA"/>
</dbReference>
<dbReference type="GO" id="GO:0006281">
    <property type="term" value="P:DNA repair"/>
    <property type="evidence" value="ECO:0007669"/>
    <property type="project" value="UniProtKB-UniRule"/>
</dbReference>
<feature type="short sequence motif" description="Important for interaction with partner proteins" evidence="2">
    <location>
        <begin position="136"/>
        <end position="141"/>
    </location>
</feature>
<dbReference type="PANTHER" id="PTHR10302:SF27">
    <property type="entry name" value="SINGLE-STRANDED DNA-BINDING PROTEIN"/>
    <property type="match status" value="1"/>
</dbReference>
<dbReference type="OrthoDB" id="9809878at2"/>
<dbReference type="GO" id="GO:0009295">
    <property type="term" value="C:nucleoid"/>
    <property type="evidence" value="ECO:0007669"/>
    <property type="project" value="TreeGrafter"/>
</dbReference>
<accession>A0A0P6X220</accession>
<dbReference type="InterPro" id="IPR012340">
    <property type="entry name" value="NA-bd_OB-fold"/>
</dbReference>
<comment type="caution">
    <text evidence="5">The sequence shown here is derived from an EMBL/GenBank/DDBJ whole genome shotgun (WGS) entry which is preliminary data.</text>
</comment>
<keyword evidence="2" id="KW-0235">DNA replication</keyword>
<evidence type="ECO:0000256" key="3">
    <source>
        <dbReference type="PIRNR" id="PIRNR002070"/>
    </source>
</evidence>
<dbReference type="STRING" id="229920.ADM99_04900"/>
<reference evidence="5 6" key="1">
    <citation type="submission" date="2015-07" db="EMBL/GenBank/DDBJ databases">
        <title>Genome sequence of Leptolinea tardivitalis DSM 16556.</title>
        <authorList>
            <person name="Hemp J."/>
            <person name="Ward L.M."/>
            <person name="Pace L.A."/>
            <person name="Fischer W.W."/>
        </authorList>
    </citation>
    <scope>NUCLEOTIDE SEQUENCE [LARGE SCALE GENOMIC DNA]</scope>
    <source>
        <strain evidence="5 6">YMTK-2</strain>
    </source>
</reference>
<keyword evidence="2" id="KW-0234">DNA repair</keyword>
<keyword evidence="2" id="KW-0233">DNA recombination</keyword>
<evidence type="ECO:0000313" key="6">
    <source>
        <dbReference type="Proteomes" id="UP000050430"/>
    </source>
</evidence>
<dbReference type="Gene3D" id="2.40.50.140">
    <property type="entry name" value="Nucleic acid-binding proteins"/>
    <property type="match status" value="1"/>
</dbReference>
<sequence>MFQTIIIAGNLGRDPEMRYTPSGQAVTSFNVATNRNYTDSNGQQVKETTWFRVSVWGKQAESTHNYLKKGSKVIVEGRLVSDPATGGPRIFKRSDGSSGASFEISATNVRFLSSRTEGGEPAIGGEDIETGATSAEDDLPF</sequence>
<dbReference type="PROSITE" id="PS50935">
    <property type="entry name" value="SSB"/>
    <property type="match status" value="1"/>
</dbReference>
<dbReference type="PIRSF" id="PIRSF002070">
    <property type="entry name" value="SSB"/>
    <property type="match status" value="1"/>
</dbReference>
<dbReference type="AlphaFoldDB" id="A0A0P6X220"/>
<name>A0A0P6X220_9CHLR</name>
<keyword evidence="1 2" id="KW-0238">DNA-binding</keyword>
<keyword evidence="2" id="KW-0227">DNA damage</keyword>
<dbReference type="GO" id="GO:0006310">
    <property type="term" value="P:DNA recombination"/>
    <property type="evidence" value="ECO:0007669"/>
    <property type="project" value="UniProtKB-UniRule"/>
</dbReference>
<comment type="caution">
    <text evidence="2">Lacks conserved residue(s) required for the propagation of feature annotation.</text>
</comment>
<proteinExistence type="inferred from homology"/>
<dbReference type="GO" id="GO:0006260">
    <property type="term" value="P:DNA replication"/>
    <property type="evidence" value="ECO:0007669"/>
    <property type="project" value="UniProtKB-UniRule"/>
</dbReference>
<dbReference type="PANTHER" id="PTHR10302">
    <property type="entry name" value="SINGLE-STRANDED DNA-BINDING PROTEIN"/>
    <property type="match status" value="1"/>
</dbReference>